<evidence type="ECO:0000259" key="5">
    <source>
        <dbReference type="PROSITE" id="PS50975"/>
    </source>
</evidence>
<name>A0A8J7QCT4_9BACT</name>
<dbReference type="InterPro" id="IPR052032">
    <property type="entry name" value="ATP-dep_AA_Ligase"/>
</dbReference>
<protein>
    <submittedName>
        <fullName evidence="6">ATP-grasp domain-containing protein</fullName>
    </submittedName>
</protein>
<dbReference type="EMBL" id="JAFREP010000059">
    <property type="protein sequence ID" value="MBO1323356.1"/>
    <property type="molecule type" value="Genomic_DNA"/>
</dbReference>
<reference evidence="6" key="1">
    <citation type="submission" date="2021-03" db="EMBL/GenBank/DDBJ databases">
        <authorList>
            <person name="Wang G."/>
        </authorList>
    </citation>
    <scope>NUCLEOTIDE SEQUENCE</scope>
    <source>
        <strain evidence="6">KCTC 12899</strain>
    </source>
</reference>
<dbReference type="Pfam" id="PF13535">
    <property type="entry name" value="ATP-grasp_4"/>
    <property type="match status" value="1"/>
</dbReference>
<feature type="domain" description="ATP-grasp" evidence="5">
    <location>
        <begin position="1"/>
        <end position="168"/>
    </location>
</feature>
<gene>
    <name evidence="6" type="ORF">J3U88_33125</name>
</gene>
<dbReference type="GO" id="GO:0005524">
    <property type="term" value="F:ATP binding"/>
    <property type="evidence" value="ECO:0007669"/>
    <property type="project" value="UniProtKB-UniRule"/>
</dbReference>
<keyword evidence="1" id="KW-0436">Ligase</keyword>
<keyword evidence="3 4" id="KW-0067">ATP-binding</keyword>
<evidence type="ECO:0000256" key="3">
    <source>
        <dbReference type="ARBA" id="ARBA00022840"/>
    </source>
</evidence>
<proteinExistence type="predicted"/>
<evidence type="ECO:0000256" key="2">
    <source>
        <dbReference type="ARBA" id="ARBA00022741"/>
    </source>
</evidence>
<feature type="non-terminal residue" evidence="6">
    <location>
        <position position="1"/>
    </location>
</feature>
<organism evidence="6 7">
    <name type="scientific">Acanthopleuribacter pedis</name>
    <dbReference type="NCBI Taxonomy" id="442870"/>
    <lineage>
        <taxon>Bacteria</taxon>
        <taxon>Pseudomonadati</taxon>
        <taxon>Acidobacteriota</taxon>
        <taxon>Holophagae</taxon>
        <taxon>Acanthopleuribacterales</taxon>
        <taxon>Acanthopleuribacteraceae</taxon>
        <taxon>Acanthopleuribacter</taxon>
    </lineage>
</organism>
<comment type="caution">
    <text evidence="6">The sequence shown here is derived from an EMBL/GenBank/DDBJ whole genome shotgun (WGS) entry which is preliminary data.</text>
</comment>
<evidence type="ECO:0000313" key="7">
    <source>
        <dbReference type="Proteomes" id="UP000664417"/>
    </source>
</evidence>
<dbReference type="PANTHER" id="PTHR43585:SF2">
    <property type="entry name" value="ATP-GRASP ENZYME FSQD"/>
    <property type="match status" value="1"/>
</dbReference>
<keyword evidence="7" id="KW-1185">Reference proteome</keyword>
<dbReference type="Proteomes" id="UP000664417">
    <property type="component" value="Unassembled WGS sequence"/>
</dbReference>
<dbReference type="GO" id="GO:0016874">
    <property type="term" value="F:ligase activity"/>
    <property type="evidence" value="ECO:0007669"/>
    <property type="project" value="UniProtKB-KW"/>
</dbReference>
<evidence type="ECO:0000313" key="6">
    <source>
        <dbReference type="EMBL" id="MBO1323356.1"/>
    </source>
</evidence>
<dbReference type="Gene3D" id="3.30.470.20">
    <property type="entry name" value="ATP-grasp fold, B domain"/>
    <property type="match status" value="1"/>
</dbReference>
<sequence>NELGFPVILKPISGAGSADTYRVNDIEELRAVLPRLHHVPEVSVEEFIDGEEFTYDTITIEGEVAFENVAWYRPRPLIARGNEWISPQVIALRNLDVPHLAEGIAMGRKVIEVLGFQTGFTHMEWYRKADGEVVFGEIGARPPGAHQVDQMKYVCDFDVFREWGRAVCWHAFESELNYSHNVATIYKRARGQGVIRQIDGLDAVRQAYGEHIVWDNLLPVGASRRNWRHTLVSDGFLMLRHEDLQHTLTMADEIAGGLHLYASP</sequence>
<dbReference type="PANTHER" id="PTHR43585">
    <property type="entry name" value="FUMIPYRROLE BIOSYNTHESIS PROTEIN C"/>
    <property type="match status" value="1"/>
</dbReference>
<dbReference type="RefSeq" id="WP_207863509.1">
    <property type="nucleotide sequence ID" value="NZ_JAFREP010000059.1"/>
</dbReference>
<dbReference type="GO" id="GO:0046872">
    <property type="term" value="F:metal ion binding"/>
    <property type="evidence" value="ECO:0007669"/>
    <property type="project" value="InterPro"/>
</dbReference>
<evidence type="ECO:0000256" key="4">
    <source>
        <dbReference type="PROSITE-ProRule" id="PRU00409"/>
    </source>
</evidence>
<accession>A0A8J7QCT4</accession>
<keyword evidence="2 4" id="KW-0547">Nucleotide-binding</keyword>
<dbReference type="PROSITE" id="PS50975">
    <property type="entry name" value="ATP_GRASP"/>
    <property type="match status" value="1"/>
</dbReference>
<dbReference type="SUPFAM" id="SSF56059">
    <property type="entry name" value="Glutathione synthetase ATP-binding domain-like"/>
    <property type="match status" value="1"/>
</dbReference>
<dbReference type="InterPro" id="IPR011761">
    <property type="entry name" value="ATP-grasp"/>
</dbReference>
<evidence type="ECO:0000256" key="1">
    <source>
        <dbReference type="ARBA" id="ARBA00022598"/>
    </source>
</evidence>
<dbReference type="AlphaFoldDB" id="A0A8J7QCT4"/>